<dbReference type="eggNOG" id="ENOG502Z9S6">
    <property type="taxonomic scope" value="Bacteria"/>
</dbReference>
<dbReference type="AlphaFoldDB" id="B0C0Z6"/>
<protein>
    <submittedName>
        <fullName evidence="1">Uncharacterized protein</fullName>
    </submittedName>
</protein>
<name>B0C0Z6_ACAM1</name>
<dbReference type="Proteomes" id="UP000000268">
    <property type="component" value="Chromosome"/>
</dbReference>
<organism evidence="1 2">
    <name type="scientific">Acaryochloris marina (strain MBIC 11017)</name>
    <dbReference type="NCBI Taxonomy" id="329726"/>
    <lineage>
        <taxon>Bacteria</taxon>
        <taxon>Bacillati</taxon>
        <taxon>Cyanobacteriota</taxon>
        <taxon>Cyanophyceae</taxon>
        <taxon>Acaryochloridales</taxon>
        <taxon>Acaryochloridaceae</taxon>
        <taxon>Acaryochloris</taxon>
    </lineage>
</organism>
<evidence type="ECO:0000313" key="1">
    <source>
        <dbReference type="EMBL" id="ABW27255.1"/>
    </source>
</evidence>
<accession>B0C0Z6</accession>
<proteinExistence type="predicted"/>
<reference evidence="1 2" key="1">
    <citation type="journal article" date="2008" name="Proc. Natl. Acad. Sci. U.S.A.">
        <title>Niche adaptation and genome expansion in the chlorophyll d-producing cyanobacterium Acaryochloris marina.</title>
        <authorList>
            <person name="Swingley W.D."/>
            <person name="Chen M."/>
            <person name="Cheung P.C."/>
            <person name="Conrad A.L."/>
            <person name="Dejesa L.C."/>
            <person name="Hao J."/>
            <person name="Honchak B.M."/>
            <person name="Karbach L.E."/>
            <person name="Kurdoglu A."/>
            <person name="Lahiri S."/>
            <person name="Mastrian S.D."/>
            <person name="Miyashita H."/>
            <person name="Page L."/>
            <person name="Ramakrishna P."/>
            <person name="Satoh S."/>
            <person name="Sattley W.M."/>
            <person name="Shimada Y."/>
            <person name="Taylor H.L."/>
            <person name="Tomo T."/>
            <person name="Tsuchiya T."/>
            <person name="Wang Z.T."/>
            <person name="Raymond J."/>
            <person name="Mimuro M."/>
            <person name="Blankenship R.E."/>
            <person name="Touchman J.W."/>
        </authorList>
    </citation>
    <scope>NUCLEOTIDE SEQUENCE [LARGE SCALE GENOMIC DNA]</scope>
    <source>
        <strain evidence="2">MBIC 11017</strain>
    </source>
</reference>
<evidence type="ECO:0000313" key="2">
    <source>
        <dbReference type="Proteomes" id="UP000000268"/>
    </source>
</evidence>
<dbReference type="KEGG" id="amr:AM1_2242"/>
<dbReference type="RefSeq" id="WP_012162731.1">
    <property type="nucleotide sequence ID" value="NC_009925.1"/>
</dbReference>
<dbReference type="EMBL" id="CP000828">
    <property type="protein sequence ID" value="ABW27255.1"/>
    <property type="molecule type" value="Genomic_DNA"/>
</dbReference>
<dbReference type="HOGENOM" id="CLU_999736_0_0_3"/>
<keyword evidence="2" id="KW-1185">Reference proteome</keyword>
<sequence length="278" mass="31497">MSVNGANSNVSEKLLAALTHAELQSLLDALWETVPLEQRERAIAQLSADTQATIRQLLEPPPPDQAEATGSEQTLPVSLAKLLQTWSGLWREWVDLVDVAAEEDGQYIEQEARWEPPYFDDTTFAEDLDAVAKKMRSHLPAAFDHGLNPQRGFATDLIEAETDIRAGIPEWIEIVDGICLGTHVTHCLLAWEWLTIKAQAQDAFAFAQQVREIETGFSDMALDEDELIRFLWELPQADQACIVEGLTANKDKRLWHQVLEKTYSPWHLYYLQKLNEFS</sequence>
<gene>
    <name evidence="1" type="ordered locus">AM1_2242</name>
</gene>